<dbReference type="GO" id="GO:0008483">
    <property type="term" value="F:transaminase activity"/>
    <property type="evidence" value="ECO:0007669"/>
    <property type="project" value="UniProtKB-KW"/>
</dbReference>
<dbReference type="InterPro" id="IPR015424">
    <property type="entry name" value="PyrdxlP-dep_Trfase"/>
</dbReference>
<dbReference type="Gene3D" id="3.90.1150.10">
    <property type="entry name" value="Aspartate Aminotransferase, domain 1"/>
    <property type="match status" value="1"/>
</dbReference>
<keyword evidence="5" id="KW-1185">Reference proteome</keyword>
<name>A0A5A9FWA9_AZOLI</name>
<evidence type="ECO:0000313" key="5">
    <source>
        <dbReference type="Proteomes" id="UP000324927"/>
    </source>
</evidence>
<gene>
    <name evidence="4" type="ORF">FZ942_34885</name>
</gene>
<feature type="region of interest" description="Disordered" evidence="3">
    <location>
        <begin position="1"/>
        <end position="23"/>
    </location>
</feature>
<protein>
    <submittedName>
        <fullName evidence="4">DegT/DnrJ/EryC1/StrS family aminotransferase</fullName>
    </submittedName>
</protein>
<dbReference type="CDD" id="cd00616">
    <property type="entry name" value="AHBA_syn"/>
    <property type="match status" value="1"/>
</dbReference>
<dbReference type="PANTHER" id="PTHR30244:SF34">
    <property type="entry name" value="DTDP-4-AMINO-4,6-DIDEOXYGALACTOSE TRANSAMINASE"/>
    <property type="match status" value="1"/>
</dbReference>
<dbReference type="SUPFAM" id="SSF53383">
    <property type="entry name" value="PLP-dependent transferases"/>
    <property type="match status" value="1"/>
</dbReference>
<keyword evidence="4" id="KW-0032">Aminotransferase</keyword>
<dbReference type="EMBL" id="VTTN01000033">
    <property type="protein sequence ID" value="KAA0586237.1"/>
    <property type="molecule type" value="Genomic_DNA"/>
</dbReference>
<comment type="caution">
    <text evidence="4">The sequence shown here is derived from an EMBL/GenBank/DDBJ whole genome shotgun (WGS) entry which is preliminary data.</text>
</comment>
<dbReference type="InterPro" id="IPR015421">
    <property type="entry name" value="PyrdxlP-dep_Trfase_major"/>
</dbReference>
<evidence type="ECO:0000256" key="1">
    <source>
        <dbReference type="ARBA" id="ARBA00037999"/>
    </source>
</evidence>
<evidence type="ECO:0000256" key="3">
    <source>
        <dbReference type="SAM" id="MobiDB-lite"/>
    </source>
</evidence>
<dbReference type="InterPro" id="IPR000653">
    <property type="entry name" value="DegT/StrS_aminotransferase"/>
</dbReference>
<accession>A0A5A9FWA9</accession>
<dbReference type="PANTHER" id="PTHR30244">
    <property type="entry name" value="TRANSAMINASE"/>
    <property type="match status" value="1"/>
</dbReference>
<keyword evidence="4" id="KW-0808">Transferase</keyword>
<dbReference type="OrthoDB" id="9768668at2"/>
<evidence type="ECO:0000256" key="2">
    <source>
        <dbReference type="RuleBase" id="RU004508"/>
    </source>
</evidence>
<proteinExistence type="inferred from homology"/>
<dbReference type="Gene3D" id="3.40.640.10">
    <property type="entry name" value="Type I PLP-dependent aspartate aminotransferase-like (Major domain)"/>
    <property type="match status" value="1"/>
</dbReference>
<sequence>MPGRIPDTGDGLPAVRHAGGRHRTDHRRLSCPEVAERRMTPADLQVKLLDVLNAMIAVGNRGNEAQARRYFYPLSLATFDVDEIMEAVHSMTSFRTTMWEKTLQFERQFASYVDCNDAVMVNSGSSADLLLSFLLRNPTNPLLEEGDEVLVPAVTWPTHIWSPLMAGLKVRLVDVDPATFNIDLDDLEAKIGPRTRALFLVHLMGNPCQMDRIGALVAKHKLVLLEDCCEALGAAWNGRQVGTFGLGGAYSFFFSHHICTMEGGMISCSSAEVAENLRIMRAHGWMRNANRPAPPVADPTLDPRYTFVNWGFNLRPTELQAGFGLHQLRKLPGFNERREQIARRIFDVIDRSGHLSRPRAHPLAQPSWFCIPLLVAADAPFTRDDLVRYLENKGVETRPVVTGNIARQPAAKLFPDLATGALPGADAIHDRGLYIGLSPLFTDQVIDRLLDCLQEFLGAY</sequence>
<dbReference type="GO" id="GO:0030170">
    <property type="term" value="F:pyridoxal phosphate binding"/>
    <property type="evidence" value="ECO:0007669"/>
    <property type="project" value="TreeGrafter"/>
</dbReference>
<dbReference type="InterPro" id="IPR015422">
    <property type="entry name" value="PyrdxlP-dep_Trfase_small"/>
</dbReference>
<keyword evidence="2" id="KW-0663">Pyridoxal phosphate</keyword>
<dbReference type="Pfam" id="PF01041">
    <property type="entry name" value="DegT_DnrJ_EryC1"/>
    <property type="match status" value="1"/>
</dbReference>
<comment type="similarity">
    <text evidence="1 2">Belongs to the DegT/DnrJ/EryC1 family.</text>
</comment>
<dbReference type="AlphaFoldDB" id="A0A5A9FWA9"/>
<dbReference type="GO" id="GO:0000271">
    <property type="term" value="P:polysaccharide biosynthetic process"/>
    <property type="evidence" value="ECO:0007669"/>
    <property type="project" value="TreeGrafter"/>
</dbReference>
<reference evidence="4 5" key="1">
    <citation type="submission" date="2019-08" db="EMBL/GenBank/DDBJ databases">
        <authorList>
            <person name="Grouzdev D."/>
            <person name="Tikhonova E."/>
            <person name="Kravchenko I."/>
        </authorList>
    </citation>
    <scope>NUCLEOTIDE SEQUENCE [LARGE SCALE GENOMIC DNA]</scope>
    <source>
        <strain evidence="4 5">59b</strain>
    </source>
</reference>
<dbReference type="Proteomes" id="UP000324927">
    <property type="component" value="Unassembled WGS sequence"/>
</dbReference>
<organism evidence="4 5">
    <name type="scientific">Azospirillum lipoferum</name>
    <dbReference type="NCBI Taxonomy" id="193"/>
    <lineage>
        <taxon>Bacteria</taxon>
        <taxon>Pseudomonadati</taxon>
        <taxon>Pseudomonadota</taxon>
        <taxon>Alphaproteobacteria</taxon>
        <taxon>Rhodospirillales</taxon>
        <taxon>Azospirillaceae</taxon>
        <taxon>Azospirillum</taxon>
    </lineage>
</organism>
<evidence type="ECO:0000313" key="4">
    <source>
        <dbReference type="EMBL" id="KAA0586237.1"/>
    </source>
</evidence>